<dbReference type="EMBL" id="KB468113">
    <property type="protein sequence ID" value="PCH41419.1"/>
    <property type="molecule type" value="Genomic_DNA"/>
</dbReference>
<keyword evidence="4" id="KW-0493">Microtubule</keyword>
<feature type="compositionally biased region" description="Low complexity" evidence="6">
    <location>
        <begin position="825"/>
        <end position="849"/>
    </location>
</feature>
<organism evidence="8 9">
    <name type="scientific">Wolfiporia cocos (strain MD-104)</name>
    <name type="common">Brown rot fungus</name>
    <dbReference type="NCBI Taxonomy" id="742152"/>
    <lineage>
        <taxon>Eukaryota</taxon>
        <taxon>Fungi</taxon>
        <taxon>Dikarya</taxon>
        <taxon>Basidiomycota</taxon>
        <taxon>Agaricomycotina</taxon>
        <taxon>Agaricomycetes</taxon>
        <taxon>Polyporales</taxon>
        <taxon>Phaeolaceae</taxon>
        <taxon>Wolfiporia</taxon>
    </lineage>
</organism>
<feature type="domain" description="TOG" evidence="7">
    <location>
        <begin position="1"/>
        <end position="232"/>
    </location>
</feature>
<keyword evidence="5" id="KW-0131">Cell cycle</keyword>
<dbReference type="InterPro" id="IPR034085">
    <property type="entry name" value="TOG"/>
</dbReference>
<feature type="compositionally biased region" description="Low complexity" evidence="6">
    <location>
        <begin position="306"/>
        <end position="315"/>
    </location>
</feature>
<dbReference type="Pfam" id="PF12348">
    <property type="entry name" value="CLASP_N"/>
    <property type="match status" value="1"/>
</dbReference>
<accession>A0A2H3JRK6</accession>
<dbReference type="SMART" id="SM01349">
    <property type="entry name" value="TOG"/>
    <property type="match status" value="2"/>
</dbReference>
<feature type="region of interest" description="Disordered" evidence="6">
    <location>
        <begin position="886"/>
        <end position="907"/>
    </location>
</feature>
<feature type="region of interest" description="Disordered" evidence="6">
    <location>
        <begin position="244"/>
        <end position="321"/>
    </location>
</feature>
<dbReference type="GO" id="GO:0005881">
    <property type="term" value="C:cytoplasmic microtubule"/>
    <property type="evidence" value="ECO:0007669"/>
    <property type="project" value="TreeGrafter"/>
</dbReference>
<dbReference type="GO" id="GO:0008017">
    <property type="term" value="F:microtubule binding"/>
    <property type="evidence" value="ECO:0007669"/>
    <property type="project" value="TreeGrafter"/>
</dbReference>
<feature type="compositionally biased region" description="Low complexity" evidence="6">
    <location>
        <begin position="715"/>
        <end position="755"/>
    </location>
</feature>
<feature type="compositionally biased region" description="Polar residues" evidence="6">
    <location>
        <begin position="284"/>
        <end position="300"/>
    </location>
</feature>
<comment type="subcellular location">
    <subcellularLocation>
        <location evidence="1">Cytoplasm</location>
        <location evidence="1">Cytoskeleton</location>
        <location evidence="1">Spindle</location>
    </subcellularLocation>
</comment>
<dbReference type="OMA" id="VHIRRTH"/>
<dbReference type="InterPro" id="IPR016024">
    <property type="entry name" value="ARM-type_fold"/>
</dbReference>
<dbReference type="SUPFAM" id="SSF48371">
    <property type="entry name" value="ARM repeat"/>
    <property type="match status" value="1"/>
</dbReference>
<keyword evidence="5" id="KW-0498">Mitosis</keyword>
<dbReference type="InterPro" id="IPR024395">
    <property type="entry name" value="CLASP_N_dom"/>
</dbReference>
<comment type="similarity">
    <text evidence="2">Belongs to the CLASP family.</text>
</comment>
<protein>
    <recommendedName>
        <fullName evidence="7">TOG domain-containing protein</fullName>
    </recommendedName>
</protein>
<evidence type="ECO:0000256" key="4">
    <source>
        <dbReference type="ARBA" id="ARBA00022701"/>
    </source>
</evidence>
<feature type="region of interest" description="Disordered" evidence="6">
    <location>
        <begin position="79"/>
        <end position="98"/>
    </location>
</feature>
<dbReference type="STRING" id="742152.A0A2H3JRK6"/>
<dbReference type="GO" id="GO:0005876">
    <property type="term" value="C:spindle microtubule"/>
    <property type="evidence" value="ECO:0007669"/>
    <property type="project" value="TreeGrafter"/>
</dbReference>
<dbReference type="Gene3D" id="1.25.10.10">
    <property type="entry name" value="Leucine-rich Repeat Variant"/>
    <property type="match status" value="2"/>
</dbReference>
<evidence type="ECO:0000259" key="7">
    <source>
        <dbReference type="SMART" id="SM01349"/>
    </source>
</evidence>
<dbReference type="GO" id="GO:0051301">
    <property type="term" value="P:cell division"/>
    <property type="evidence" value="ECO:0007669"/>
    <property type="project" value="UniProtKB-KW"/>
</dbReference>
<evidence type="ECO:0000313" key="8">
    <source>
        <dbReference type="EMBL" id="PCH41419.1"/>
    </source>
</evidence>
<feature type="compositionally biased region" description="Low complexity" evidence="6">
    <location>
        <begin position="247"/>
        <end position="258"/>
    </location>
</feature>
<feature type="region of interest" description="Disordered" evidence="6">
    <location>
        <begin position="814"/>
        <end position="861"/>
    </location>
</feature>
<evidence type="ECO:0000256" key="6">
    <source>
        <dbReference type="SAM" id="MobiDB-lite"/>
    </source>
</evidence>
<evidence type="ECO:0000256" key="5">
    <source>
        <dbReference type="ARBA" id="ARBA00022776"/>
    </source>
</evidence>
<gene>
    <name evidence="8" type="ORF">WOLCODRAFT_89263</name>
</gene>
<keyword evidence="3" id="KW-0132">Cell division</keyword>
<dbReference type="GO" id="GO:1990023">
    <property type="term" value="C:mitotic spindle midzone"/>
    <property type="evidence" value="ECO:0007669"/>
    <property type="project" value="TreeGrafter"/>
</dbReference>
<dbReference type="Proteomes" id="UP000218811">
    <property type="component" value="Unassembled WGS sequence"/>
</dbReference>
<keyword evidence="9" id="KW-1185">Reference proteome</keyword>
<dbReference type="PANTHER" id="PTHR21567:SF9">
    <property type="entry name" value="CLIP-ASSOCIATING PROTEIN"/>
    <property type="match status" value="1"/>
</dbReference>
<feature type="region of interest" description="Disordered" evidence="6">
    <location>
        <begin position="610"/>
        <end position="764"/>
    </location>
</feature>
<name>A0A2H3JRK6_WOLCO</name>
<feature type="region of interest" description="Disordered" evidence="6">
    <location>
        <begin position="918"/>
        <end position="937"/>
    </location>
</feature>
<dbReference type="PANTHER" id="PTHR21567">
    <property type="entry name" value="CLASP"/>
    <property type="match status" value="1"/>
</dbReference>
<feature type="compositionally biased region" description="Low complexity" evidence="6">
    <location>
        <begin position="638"/>
        <end position="659"/>
    </location>
</feature>
<evidence type="ECO:0000256" key="3">
    <source>
        <dbReference type="ARBA" id="ARBA00022618"/>
    </source>
</evidence>
<evidence type="ECO:0000256" key="1">
    <source>
        <dbReference type="ARBA" id="ARBA00004186"/>
    </source>
</evidence>
<dbReference type="OrthoDB" id="46159at2759"/>
<evidence type="ECO:0000256" key="2">
    <source>
        <dbReference type="ARBA" id="ARBA00009549"/>
    </source>
</evidence>
<dbReference type="GO" id="GO:0090307">
    <property type="term" value="P:mitotic spindle assembly"/>
    <property type="evidence" value="ECO:0007669"/>
    <property type="project" value="TreeGrafter"/>
</dbReference>
<feature type="domain" description="TOG" evidence="7">
    <location>
        <begin position="340"/>
        <end position="585"/>
    </location>
</feature>
<sequence>MEDESRVARLVNQLRANDIDARVDAITKLQAEFEAGTEIPDHDALLAALKTCLRTPNQHLTTATLNALPPVLPLLTARAHAAPGPGPAPASSPAARERAREKAREVLVVLGGLAFRSSAGGAALGRSRDGKGGETPLAAFEKALREQGLASKVWRVREQAILTLVHVRRAHHMFPMRPYLPALVEALEDTDGTVRECARQSVVELFTGPGVTDAARADLKKEMARKGVRKTIVDGVLAKVLAGGTGTSTPGTLSESGSDNGDSGQKEYVPPSIALMNRRPGTAVGSSTPAALPRTVSQGSVRELTRPASRAAAVVSPPPTESMLAAGGGGTDVKAVYIASAHDLENEFANMLRHFEGKETEHNWAPREQAIQRVRGMLKGEVHERYADTFMSALKNSFNTASLKTLTSLRTTVAVNTCLLYSELAIALGSAIDPFCDLLLTNLLRMGSLTKKITAQQSQAAVTTILTHASAQPRIILPMLWNSLQDKSIPMRTYAMGHLQMYMEVHGLRSKHAIEVAGGADTLERSLKKSLGDPNPGVKECARKMFWVFDAVWPERGRALLDTLDATSKKQIEKFCPNPGALAAIPAPTPKPKKSSVAAAIAASRAKAKAIATAPPTLRHQATSTSHAARAMSPTSGRRPASPAFSTSSSSGGMRAGSPVSHSPPRARVLSHSVPRAASPVLPIARTRSASGQLPPASPPSPTHVTDSTFRRRISSPLVTPSTSPSSSTTLRRAVQTALPASPPYSASAFSTPTPKTSRPGSSAIHLQRESLSLAAFGGLSGPDEQSLLLATQIPIPEDSDTEMDESVNLISFPAPFEADPPAPRANSQAASVSPKSSSSKAGLSNALSPPTASPPSGIPQPIIEDALRARAEQAESAAERLLELVDPEEDSVHPSPIPPSLLLRNPGVTPKTISKVTAASSNARATLAPPQTPKNRKSAIMQQAVLFQDSPARNGKPASSVFDMVGGTDNATEWWRKRTSRETSRAHDGADPVLELQTFIVALEQGSADVPELKSLALLSRQYPVDEPGSPLSPAFAAPPTRSLFFEVPRSVPSSASNLWKEDKNIDRLFSALIKFLDPRKDAELLEYGLIVLWELLANQTALLDGREADVFTILLGIRYSARPTVMQATNMFRDLLAGRVEPVYGLTTLHACLRTFRDEPLPPSSSIETKDGTYAFGLIAMGKFVLRLPAEVLEEELPRLRATLISALTDNSNTTSLIVREAAAASIIAAQLVLRDETHLFALLDGLPDDKKNLLTYLFDKHGSRGNGALGPSSVEKLEREMRRLDNRTNTPPRTKNFSVAA</sequence>
<evidence type="ECO:0000313" key="9">
    <source>
        <dbReference type="Proteomes" id="UP000218811"/>
    </source>
</evidence>
<dbReference type="GO" id="GO:0005815">
    <property type="term" value="C:microtubule organizing center"/>
    <property type="evidence" value="ECO:0007669"/>
    <property type="project" value="TreeGrafter"/>
</dbReference>
<dbReference type="InterPro" id="IPR011989">
    <property type="entry name" value="ARM-like"/>
</dbReference>
<proteinExistence type="inferred from homology"/>
<reference evidence="8 9" key="1">
    <citation type="journal article" date="2012" name="Science">
        <title>The Paleozoic origin of enzymatic lignin decomposition reconstructed from 31 fungal genomes.</title>
        <authorList>
            <person name="Floudas D."/>
            <person name="Binder M."/>
            <person name="Riley R."/>
            <person name="Barry K."/>
            <person name="Blanchette R.A."/>
            <person name="Henrissat B."/>
            <person name="Martinez A.T."/>
            <person name="Otillar R."/>
            <person name="Spatafora J.W."/>
            <person name="Yadav J.S."/>
            <person name="Aerts A."/>
            <person name="Benoit I."/>
            <person name="Boyd A."/>
            <person name="Carlson A."/>
            <person name="Copeland A."/>
            <person name="Coutinho P.M."/>
            <person name="de Vries R.P."/>
            <person name="Ferreira P."/>
            <person name="Findley K."/>
            <person name="Foster B."/>
            <person name="Gaskell J."/>
            <person name="Glotzer D."/>
            <person name="Gorecki P."/>
            <person name="Heitman J."/>
            <person name="Hesse C."/>
            <person name="Hori C."/>
            <person name="Igarashi K."/>
            <person name="Jurgens J.A."/>
            <person name="Kallen N."/>
            <person name="Kersten P."/>
            <person name="Kohler A."/>
            <person name="Kuees U."/>
            <person name="Kumar T.K.A."/>
            <person name="Kuo A."/>
            <person name="LaButti K."/>
            <person name="Larrondo L.F."/>
            <person name="Lindquist E."/>
            <person name="Ling A."/>
            <person name="Lombard V."/>
            <person name="Lucas S."/>
            <person name="Lundell T."/>
            <person name="Martin R."/>
            <person name="McLaughlin D.J."/>
            <person name="Morgenstern I."/>
            <person name="Morin E."/>
            <person name="Murat C."/>
            <person name="Nagy L.G."/>
            <person name="Nolan M."/>
            <person name="Ohm R.A."/>
            <person name="Patyshakuliyeva A."/>
            <person name="Rokas A."/>
            <person name="Ruiz-Duenas F.J."/>
            <person name="Sabat G."/>
            <person name="Salamov A."/>
            <person name="Samejima M."/>
            <person name="Schmutz J."/>
            <person name="Slot J.C."/>
            <person name="St John F."/>
            <person name="Stenlid J."/>
            <person name="Sun H."/>
            <person name="Sun S."/>
            <person name="Syed K."/>
            <person name="Tsang A."/>
            <person name="Wiebenga A."/>
            <person name="Young D."/>
            <person name="Pisabarro A."/>
            <person name="Eastwood D.C."/>
            <person name="Martin F."/>
            <person name="Cullen D."/>
            <person name="Grigoriev I.V."/>
            <person name="Hibbett D.S."/>
        </authorList>
    </citation>
    <scope>NUCLEOTIDE SEQUENCE [LARGE SCALE GENOMIC DNA]</scope>
    <source>
        <strain evidence="8 9">MD-104</strain>
    </source>
</reference>